<protein>
    <submittedName>
        <fullName evidence="4">UDP-4-amino-4, 6-dideoxy-N-acetyl-beta-L-altrosamine transaminase</fullName>
    </submittedName>
</protein>
<dbReference type="EMBL" id="LYPB01000089">
    <property type="protein sequence ID" value="OAS14495.1"/>
    <property type="molecule type" value="Genomic_DNA"/>
</dbReference>
<dbReference type="Proteomes" id="UP000078454">
    <property type="component" value="Unassembled WGS sequence"/>
</dbReference>
<comment type="caution">
    <text evidence="4">The sequence shown here is derived from an EMBL/GenBank/DDBJ whole genome shotgun (WGS) entry which is preliminary data.</text>
</comment>
<reference evidence="4 5" key="1">
    <citation type="submission" date="2016-05" db="EMBL/GenBank/DDBJ databases">
        <title>Paenibacillus sp. 1ZS3-15 nov., isolated from the rhizosphere soil.</title>
        <authorList>
            <person name="Zhang X.X."/>
            <person name="Zhang J."/>
        </authorList>
    </citation>
    <scope>NUCLEOTIDE SEQUENCE [LARGE SCALE GENOMIC DNA]</scope>
    <source>
        <strain evidence="4 5">1ZS3-15</strain>
    </source>
</reference>
<dbReference type="GO" id="GO:0030170">
    <property type="term" value="F:pyridoxal phosphate binding"/>
    <property type="evidence" value="ECO:0007669"/>
    <property type="project" value="TreeGrafter"/>
</dbReference>
<evidence type="ECO:0000256" key="2">
    <source>
        <dbReference type="PIRSR" id="PIRSR000390-2"/>
    </source>
</evidence>
<comment type="similarity">
    <text evidence="3">Belongs to the DegT/DnrJ/EryC1 family.</text>
</comment>
<gene>
    <name evidence="4" type="ORF">A8708_33895</name>
</gene>
<evidence type="ECO:0000256" key="1">
    <source>
        <dbReference type="PIRSR" id="PIRSR000390-1"/>
    </source>
</evidence>
<keyword evidence="2 3" id="KW-0663">Pyridoxal phosphate</keyword>
<dbReference type="RefSeq" id="WP_068669452.1">
    <property type="nucleotide sequence ID" value="NZ_LYPB01000089.1"/>
</dbReference>
<dbReference type="InterPro" id="IPR015421">
    <property type="entry name" value="PyrdxlP-dep_Trfase_major"/>
</dbReference>
<dbReference type="InterPro" id="IPR015422">
    <property type="entry name" value="PyrdxlP-dep_Trfase_small"/>
</dbReference>
<dbReference type="InterPro" id="IPR020026">
    <property type="entry name" value="PseC"/>
</dbReference>
<dbReference type="AlphaFoldDB" id="A0A197ZZZ4"/>
<dbReference type="InterPro" id="IPR015424">
    <property type="entry name" value="PyrdxlP-dep_Trfase"/>
</dbReference>
<dbReference type="GO" id="GO:0008483">
    <property type="term" value="F:transaminase activity"/>
    <property type="evidence" value="ECO:0007669"/>
    <property type="project" value="TreeGrafter"/>
</dbReference>
<dbReference type="PANTHER" id="PTHR30244:SF34">
    <property type="entry name" value="DTDP-4-AMINO-4,6-DIDEOXYGALACTOSE TRANSAMINASE"/>
    <property type="match status" value="1"/>
</dbReference>
<feature type="modified residue" description="N6-(pyridoxal phosphate)lysine" evidence="2">
    <location>
        <position position="194"/>
    </location>
</feature>
<dbReference type="InterPro" id="IPR000653">
    <property type="entry name" value="DegT/StrS_aminotransferase"/>
</dbReference>
<name>A0A197ZZZ4_9BACL</name>
<dbReference type="Pfam" id="PF01041">
    <property type="entry name" value="DegT_DnrJ_EryC1"/>
    <property type="match status" value="1"/>
</dbReference>
<dbReference type="NCBIfam" id="TIGR03588">
    <property type="entry name" value="PseC"/>
    <property type="match status" value="1"/>
</dbReference>
<dbReference type="PANTHER" id="PTHR30244">
    <property type="entry name" value="TRANSAMINASE"/>
    <property type="match status" value="1"/>
</dbReference>
<dbReference type="OrthoDB" id="9810913at2"/>
<organism evidence="4 5">
    <name type="scientific">Paenibacillus oryzisoli</name>
    <dbReference type="NCBI Taxonomy" id="1850517"/>
    <lineage>
        <taxon>Bacteria</taxon>
        <taxon>Bacillati</taxon>
        <taxon>Bacillota</taxon>
        <taxon>Bacilli</taxon>
        <taxon>Bacillales</taxon>
        <taxon>Paenibacillaceae</taxon>
        <taxon>Paenibacillus</taxon>
    </lineage>
</organism>
<keyword evidence="5" id="KW-1185">Reference proteome</keyword>
<evidence type="ECO:0000256" key="3">
    <source>
        <dbReference type="RuleBase" id="RU004508"/>
    </source>
</evidence>
<evidence type="ECO:0000313" key="5">
    <source>
        <dbReference type="Proteomes" id="UP000078454"/>
    </source>
</evidence>
<dbReference type="SUPFAM" id="SSF53383">
    <property type="entry name" value="PLP-dependent transferases"/>
    <property type="match status" value="1"/>
</dbReference>
<dbReference type="GO" id="GO:0000271">
    <property type="term" value="P:polysaccharide biosynthetic process"/>
    <property type="evidence" value="ECO:0007669"/>
    <property type="project" value="TreeGrafter"/>
</dbReference>
<dbReference type="CDD" id="cd00616">
    <property type="entry name" value="AHBA_syn"/>
    <property type="match status" value="1"/>
</dbReference>
<feature type="active site" description="Proton acceptor" evidence="1">
    <location>
        <position position="194"/>
    </location>
</feature>
<proteinExistence type="inferred from homology"/>
<dbReference type="STRING" id="1850517.A8708_33895"/>
<evidence type="ECO:0000313" key="4">
    <source>
        <dbReference type="EMBL" id="OAS14495.1"/>
    </source>
</evidence>
<dbReference type="Gene3D" id="3.40.640.10">
    <property type="entry name" value="Type I PLP-dependent aspartate aminotransferase-like (Major domain)"/>
    <property type="match status" value="1"/>
</dbReference>
<dbReference type="PIRSF" id="PIRSF000390">
    <property type="entry name" value="PLP_StrS"/>
    <property type="match status" value="1"/>
</dbReference>
<sequence>MKLAIDGGNPVRKSLLPYGQQWIDSDDITAVIATLESNFITQGPIITEFEQAVATYVGAQYAVAFCNGTAALHAACFAAEITAGDEVITSPITFLASSNCVLYQGGTPVFADIKSDTYNIDPNEIRAKITPKTKAIIAVDFSGQPAEMDEISRIAKDHGLVVIEDAAHSLGADYDGCKVGSLADMTMFSFHPVKHITSGEGGIITTDSKDYFDKLQLFRSHGMTKDPSKLLQNDGPWYYEMQELGYNYRITDIQAALGLSQMRKLTSFVERRREIAATYQDAFEHLEGIITPFQHAKSNSSWHLYILRFVNGYLKKSRKEVFEALKAENIGVNVHYIPVYNQPFYQKLGYQKGQCTQAEKYYEEAITFPLFPKMTEQDIQDVISAVLKVYQAYK</sequence>
<accession>A0A197ZZZ4</accession>
<dbReference type="Gene3D" id="3.90.1150.10">
    <property type="entry name" value="Aspartate Aminotransferase, domain 1"/>
    <property type="match status" value="1"/>
</dbReference>